<comment type="caution">
    <text evidence="1">The sequence shown here is derived from an EMBL/GenBank/DDBJ whole genome shotgun (WGS) entry which is preliminary data.</text>
</comment>
<evidence type="ECO:0000313" key="1">
    <source>
        <dbReference type="EMBL" id="PLW34300.1"/>
    </source>
</evidence>
<accession>A0A2N5U987</accession>
<reference evidence="1 2" key="1">
    <citation type="submission" date="2017-11" db="EMBL/GenBank/DDBJ databases">
        <title>De novo assembly and phasing of dikaryotic genomes from two isolates of Puccinia coronata f. sp. avenae, the causal agent of oat crown rust.</title>
        <authorList>
            <person name="Miller M.E."/>
            <person name="Zhang Y."/>
            <person name="Omidvar V."/>
            <person name="Sperschneider J."/>
            <person name="Schwessinger B."/>
            <person name="Raley C."/>
            <person name="Palmer J.M."/>
            <person name="Garnica D."/>
            <person name="Upadhyaya N."/>
            <person name="Rathjen J."/>
            <person name="Taylor J.M."/>
            <person name="Park R.F."/>
            <person name="Dodds P.N."/>
            <person name="Hirsch C.D."/>
            <person name="Kianian S.F."/>
            <person name="Figueroa M."/>
        </authorList>
    </citation>
    <scope>NUCLEOTIDE SEQUENCE [LARGE SCALE GENOMIC DNA]</scope>
    <source>
        <strain evidence="1">12SD80</strain>
    </source>
</reference>
<dbReference type="PANTHER" id="PTHR33096">
    <property type="entry name" value="CXC2 DOMAIN-CONTAINING PROTEIN"/>
    <property type="match status" value="1"/>
</dbReference>
<protein>
    <submittedName>
        <fullName evidence="1">Uncharacterized protein</fullName>
    </submittedName>
</protein>
<dbReference type="EMBL" id="PGCI01000200">
    <property type="protein sequence ID" value="PLW34300.1"/>
    <property type="molecule type" value="Genomic_DNA"/>
</dbReference>
<organism evidence="1 2">
    <name type="scientific">Puccinia coronata f. sp. avenae</name>
    <dbReference type="NCBI Taxonomy" id="200324"/>
    <lineage>
        <taxon>Eukaryota</taxon>
        <taxon>Fungi</taxon>
        <taxon>Dikarya</taxon>
        <taxon>Basidiomycota</taxon>
        <taxon>Pucciniomycotina</taxon>
        <taxon>Pucciniomycetes</taxon>
        <taxon>Pucciniales</taxon>
        <taxon>Pucciniaceae</taxon>
        <taxon>Puccinia</taxon>
    </lineage>
</organism>
<dbReference type="PANTHER" id="PTHR33096:SF1">
    <property type="entry name" value="CXC1-LIKE CYSTEINE CLUSTER ASSOCIATED WITH KDZ TRANSPOSASES DOMAIN-CONTAINING PROTEIN"/>
    <property type="match status" value="1"/>
</dbReference>
<name>A0A2N5U987_9BASI</name>
<sequence>MILLKKKWTAYNNQASNYNLEFTPETELETPTFDEIKQFGIKNTFWNSGWLDHPNKAWAVDLDTQKGIQAYLTITHCQDELHRIAREARQAKLKNPISFLTKGNNNLKTSATNSTVPSKSLV</sequence>
<evidence type="ECO:0000313" key="2">
    <source>
        <dbReference type="Proteomes" id="UP000235392"/>
    </source>
</evidence>
<dbReference type="Proteomes" id="UP000235392">
    <property type="component" value="Unassembled WGS sequence"/>
</dbReference>
<dbReference type="AlphaFoldDB" id="A0A2N5U987"/>
<gene>
    <name evidence="1" type="ORF">PCASD_17275</name>
</gene>
<proteinExistence type="predicted"/>